<dbReference type="PANTHER" id="PTHR42760:SF121">
    <property type="entry name" value="3-OXOACYL-(ACYL-CARRIER-PROTEIN) REDUCTASE"/>
    <property type="match status" value="1"/>
</dbReference>
<dbReference type="Proteomes" id="UP001194468">
    <property type="component" value="Unassembled WGS sequence"/>
</dbReference>
<reference evidence="4" key="2">
    <citation type="journal article" date="2020" name="Nat. Commun.">
        <title>Large-scale genome sequencing of mycorrhizal fungi provides insights into the early evolution of symbiotic traits.</title>
        <authorList>
            <person name="Miyauchi S."/>
            <person name="Kiss E."/>
            <person name="Kuo A."/>
            <person name="Drula E."/>
            <person name="Kohler A."/>
            <person name="Sanchez-Garcia M."/>
            <person name="Morin E."/>
            <person name="Andreopoulos B."/>
            <person name="Barry K.W."/>
            <person name="Bonito G."/>
            <person name="Buee M."/>
            <person name="Carver A."/>
            <person name="Chen C."/>
            <person name="Cichocki N."/>
            <person name="Clum A."/>
            <person name="Culley D."/>
            <person name="Crous P.W."/>
            <person name="Fauchery L."/>
            <person name="Girlanda M."/>
            <person name="Hayes R.D."/>
            <person name="Keri Z."/>
            <person name="LaButti K."/>
            <person name="Lipzen A."/>
            <person name="Lombard V."/>
            <person name="Magnuson J."/>
            <person name="Maillard F."/>
            <person name="Murat C."/>
            <person name="Nolan M."/>
            <person name="Ohm R.A."/>
            <person name="Pangilinan J."/>
            <person name="Pereira M.F."/>
            <person name="Perotto S."/>
            <person name="Peter M."/>
            <person name="Pfister S."/>
            <person name="Riley R."/>
            <person name="Sitrit Y."/>
            <person name="Stielow J.B."/>
            <person name="Szollosi G."/>
            <person name="Zifcakova L."/>
            <person name="Stursova M."/>
            <person name="Spatafora J.W."/>
            <person name="Tedersoo L."/>
            <person name="Vaario L.M."/>
            <person name="Yamada A."/>
            <person name="Yan M."/>
            <person name="Wang P."/>
            <person name="Xu J."/>
            <person name="Bruns T."/>
            <person name="Baldrian P."/>
            <person name="Vilgalys R."/>
            <person name="Dunand C."/>
            <person name="Henrissat B."/>
            <person name="Grigoriev I.V."/>
            <person name="Hibbett D."/>
            <person name="Nagy L.G."/>
            <person name="Martin F.M."/>
        </authorList>
    </citation>
    <scope>NUCLEOTIDE SEQUENCE</scope>
    <source>
        <strain evidence="4">BED1</strain>
    </source>
</reference>
<dbReference type="SUPFAM" id="SSF51735">
    <property type="entry name" value="NAD(P)-binding Rossmann-fold domains"/>
    <property type="match status" value="1"/>
</dbReference>
<dbReference type="GO" id="GO:0048038">
    <property type="term" value="F:quinone binding"/>
    <property type="evidence" value="ECO:0007669"/>
    <property type="project" value="TreeGrafter"/>
</dbReference>
<dbReference type="InterPro" id="IPR020904">
    <property type="entry name" value="Sc_DH/Rdtase_CS"/>
</dbReference>
<dbReference type="PRINTS" id="PR00080">
    <property type="entry name" value="SDRFAMILY"/>
</dbReference>
<dbReference type="AlphaFoldDB" id="A0AAD4BZM4"/>
<comment type="caution">
    <text evidence="4">The sequence shown here is derived from an EMBL/GenBank/DDBJ whole genome shotgun (WGS) entry which is preliminary data.</text>
</comment>
<dbReference type="PANTHER" id="PTHR42760">
    <property type="entry name" value="SHORT-CHAIN DEHYDROGENASES/REDUCTASES FAMILY MEMBER"/>
    <property type="match status" value="1"/>
</dbReference>
<comment type="similarity">
    <text evidence="1 3">Belongs to the short-chain dehydrogenases/reductases (SDR) family.</text>
</comment>
<evidence type="ECO:0000256" key="3">
    <source>
        <dbReference type="RuleBase" id="RU000363"/>
    </source>
</evidence>
<dbReference type="InterPro" id="IPR036291">
    <property type="entry name" value="NAD(P)-bd_dom_sf"/>
</dbReference>
<evidence type="ECO:0000256" key="2">
    <source>
        <dbReference type="ARBA" id="ARBA00022857"/>
    </source>
</evidence>
<dbReference type="PROSITE" id="PS00061">
    <property type="entry name" value="ADH_SHORT"/>
    <property type="match status" value="1"/>
</dbReference>
<dbReference type="FunFam" id="3.40.50.720:FF:000084">
    <property type="entry name" value="Short-chain dehydrogenase reductase"/>
    <property type="match status" value="1"/>
</dbReference>
<evidence type="ECO:0000313" key="4">
    <source>
        <dbReference type="EMBL" id="KAF8444081.1"/>
    </source>
</evidence>
<accession>A0AAD4BZM4</accession>
<name>A0AAD4BZM4_BOLED</name>
<protein>
    <submittedName>
        <fullName evidence="4">Short chain oxidoreductase</fullName>
    </submittedName>
</protein>
<evidence type="ECO:0000256" key="1">
    <source>
        <dbReference type="ARBA" id="ARBA00006484"/>
    </source>
</evidence>
<keyword evidence="5" id="KW-1185">Reference proteome</keyword>
<dbReference type="Pfam" id="PF00106">
    <property type="entry name" value="adh_short"/>
    <property type="match status" value="1"/>
</dbReference>
<gene>
    <name evidence="4" type="ORF">L210DRAFT_3643635</name>
</gene>
<evidence type="ECO:0000313" key="5">
    <source>
        <dbReference type="Proteomes" id="UP001194468"/>
    </source>
</evidence>
<dbReference type="Gene3D" id="3.40.50.720">
    <property type="entry name" value="NAD(P)-binding Rossmann-like Domain"/>
    <property type="match status" value="1"/>
</dbReference>
<organism evidence="4 5">
    <name type="scientific">Boletus edulis BED1</name>
    <dbReference type="NCBI Taxonomy" id="1328754"/>
    <lineage>
        <taxon>Eukaryota</taxon>
        <taxon>Fungi</taxon>
        <taxon>Dikarya</taxon>
        <taxon>Basidiomycota</taxon>
        <taxon>Agaricomycotina</taxon>
        <taxon>Agaricomycetes</taxon>
        <taxon>Agaricomycetidae</taxon>
        <taxon>Boletales</taxon>
        <taxon>Boletineae</taxon>
        <taxon>Boletaceae</taxon>
        <taxon>Boletoideae</taxon>
        <taxon>Boletus</taxon>
    </lineage>
</organism>
<dbReference type="EMBL" id="WHUW01000007">
    <property type="protein sequence ID" value="KAF8444081.1"/>
    <property type="molecule type" value="Genomic_DNA"/>
</dbReference>
<reference evidence="4" key="1">
    <citation type="submission" date="2019-10" db="EMBL/GenBank/DDBJ databases">
        <authorList>
            <consortium name="DOE Joint Genome Institute"/>
            <person name="Kuo A."/>
            <person name="Miyauchi S."/>
            <person name="Kiss E."/>
            <person name="Drula E."/>
            <person name="Kohler A."/>
            <person name="Sanchez-Garcia M."/>
            <person name="Andreopoulos B."/>
            <person name="Barry K.W."/>
            <person name="Bonito G."/>
            <person name="Buee M."/>
            <person name="Carver A."/>
            <person name="Chen C."/>
            <person name="Cichocki N."/>
            <person name="Clum A."/>
            <person name="Culley D."/>
            <person name="Crous P.W."/>
            <person name="Fauchery L."/>
            <person name="Girlanda M."/>
            <person name="Hayes R."/>
            <person name="Keri Z."/>
            <person name="LaButti K."/>
            <person name="Lipzen A."/>
            <person name="Lombard V."/>
            <person name="Magnuson J."/>
            <person name="Maillard F."/>
            <person name="Morin E."/>
            <person name="Murat C."/>
            <person name="Nolan M."/>
            <person name="Ohm R."/>
            <person name="Pangilinan J."/>
            <person name="Pereira M."/>
            <person name="Perotto S."/>
            <person name="Peter M."/>
            <person name="Riley R."/>
            <person name="Sitrit Y."/>
            <person name="Stielow B."/>
            <person name="Szollosi G."/>
            <person name="Zifcakova L."/>
            <person name="Stursova M."/>
            <person name="Spatafora J.W."/>
            <person name="Tedersoo L."/>
            <person name="Vaario L.-M."/>
            <person name="Yamada A."/>
            <person name="Yan M."/>
            <person name="Wang P."/>
            <person name="Xu J."/>
            <person name="Bruns T."/>
            <person name="Baldrian P."/>
            <person name="Vilgalys R."/>
            <person name="Henrissat B."/>
            <person name="Grigoriev I.V."/>
            <person name="Hibbett D."/>
            <person name="Nagy L.G."/>
            <person name="Martin F.M."/>
        </authorList>
    </citation>
    <scope>NUCLEOTIDE SEQUENCE</scope>
    <source>
        <strain evidence="4">BED1</strain>
    </source>
</reference>
<sequence length="263" mass="28534">MSDVKGTALITGSAQGIGRAIALRLAKDGFDIALNDLPSKRDELRAVADEIEKLGRKTLLVPADVTVEEEVEGMVQDVSEKLGGLDVMVANVGGISDASPLVSTELAEWERVMALNGRSTFLSYKYAARQMIDQGRGGRILGAISPGGLEGGILHSVYSASKFAVRALTQSAALELGRYNITVNTYSPGMLETTTTIHQTGEGNNVDPELFALLKNRVNCKPIKYHGQREDVASLVSYLSSKESRFITGKYHFNFIFMYTCLH</sequence>
<keyword evidence="2" id="KW-0521">NADP</keyword>
<dbReference type="InterPro" id="IPR002347">
    <property type="entry name" value="SDR_fam"/>
</dbReference>
<dbReference type="PRINTS" id="PR00081">
    <property type="entry name" value="GDHRDH"/>
</dbReference>
<dbReference type="GO" id="GO:0006633">
    <property type="term" value="P:fatty acid biosynthetic process"/>
    <property type="evidence" value="ECO:0007669"/>
    <property type="project" value="TreeGrafter"/>
</dbReference>
<dbReference type="GO" id="GO:0016616">
    <property type="term" value="F:oxidoreductase activity, acting on the CH-OH group of donors, NAD or NADP as acceptor"/>
    <property type="evidence" value="ECO:0007669"/>
    <property type="project" value="TreeGrafter"/>
</dbReference>
<proteinExistence type="inferred from homology"/>